<evidence type="ECO:0000256" key="5">
    <source>
        <dbReference type="ARBA" id="ARBA00022692"/>
    </source>
</evidence>
<dbReference type="PANTHER" id="PTHR21716">
    <property type="entry name" value="TRANSMEMBRANE PROTEIN"/>
    <property type="match status" value="1"/>
</dbReference>
<dbReference type="PANTHER" id="PTHR21716:SF53">
    <property type="entry name" value="PERMEASE PERM-RELATED"/>
    <property type="match status" value="1"/>
</dbReference>
<proteinExistence type="inferred from homology"/>
<feature type="transmembrane region" description="Helical" evidence="8">
    <location>
        <begin position="5"/>
        <end position="22"/>
    </location>
</feature>
<evidence type="ECO:0000256" key="2">
    <source>
        <dbReference type="ARBA" id="ARBA00009773"/>
    </source>
</evidence>
<feature type="transmembrane region" description="Helical" evidence="8">
    <location>
        <begin position="231"/>
        <end position="260"/>
    </location>
</feature>
<accession>A0A7L9RU80</accession>
<dbReference type="KEGG" id="pbal:CPBP_00925"/>
<evidence type="ECO:0000256" key="4">
    <source>
        <dbReference type="ARBA" id="ARBA00022475"/>
    </source>
</evidence>
<feature type="transmembrane region" description="Helical" evidence="8">
    <location>
        <begin position="272"/>
        <end position="289"/>
    </location>
</feature>
<protein>
    <submittedName>
        <fullName evidence="9">AI-2E family transporter</fullName>
    </submittedName>
</protein>
<dbReference type="RefSeq" id="WP_350331698.1">
    <property type="nucleotide sequence ID" value="NZ_CP054719.1"/>
</dbReference>
<keyword evidence="3" id="KW-0813">Transport</keyword>
<comment type="similarity">
    <text evidence="2">Belongs to the autoinducer-2 exporter (AI-2E) (TC 2.A.86) family.</text>
</comment>
<organism evidence="9 10">
    <name type="scientific">Candidatus Bodocaedibacter vickermanii</name>
    <dbReference type="NCBI Taxonomy" id="2741701"/>
    <lineage>
        <taxon>Bacteria</taxon>
        <taxon>Pseudomonadati</taxon>
        <taxon>Pseudomonadota</taxon>
        <taxon>Alphaproteobacteria</taxon>
        <taxon>Holosporales</taxon>
        <taxon>Candidatus Paracaedibacteraceae</taxon>
        <taxon>Candidatus Bodocaedibacter</taxon>
    </lineage>
</organism>
<keyword evidence="4" id="KW-1003">Cell membrane</keyword>
<keyword evidence="7 8" id="KW-0472">Membrane</keyword>
<name>A0A7L9RU80_9PROT</name>
<evidence type="ECO:0000256" key="6">
    <source>
        <dbReference type="ARBA" id="ARBA00022989"/>
    </source>
</evidence>
<evidence type="ECO:0000313" key="10">
    <source>
        <dbReference type="Proteomes" id="UP000594001"/>
    </source>
</evidence>
<gene>
    <name evidence="9" type="ORF">CPBP_00925</name>
</gene>
<dbReference type="InterPro" id="IPR002549">
    <property type="entry name" value="AI-2E-like"/>
</dbReference>
<evidence type="ECO:0000256" key="3">
    <source>
        <dbReference type="ARBA" id="ARBA00022448"/>
    </source>
</evidence>
<keyword evidence="5 8" id="KW-0812">Transmembrane</keyword>
<dbReference type="EMBL" id="CP054719">
    <property type="protein sequence ID" value="QOL20144.1"/>
    <property type="molecule type" value="Genomic_DNA"/>
</dbReference>
<evidence type="ECO:0000313" key="9">
    <source>
        <dbReference type="EMBL" id="QOL20144.1"/>
    </source>
</evidence>
<feature type="transmembrane region" description="Helical" evidence="8">
    <location>
        <begin position="148"/>
        <end position="166"/>
    </location>
</feature>
<reference evidence="9 10" key="1">
    <citation type="submission" date="2020-06" db="EMBL/GenBank/DDBJ databases">
        <title>The endosymbiont of the kinetoplastid Bodo saltans is a Paracaedibacter-like alpha-proteobacterium possessing a putative toxin-antitoxin system.</title>
        <authorList>
            <person name="Midha S."/>
            <person name="Rigden D.J."/>
            <person name="Siozios S."/>
            <person name="Hurst G.D.D."/>
            <person name="Jackson A.P."/>
        </authorList>
    </citation>
    <scope>NUCLEOTIDE SEQUENCE [LARGE SCALE GENOMIC DNA]</scope>
    <source>
        <strain evidence="9">Lake Konstanz</strain>
    </source>
</reference>
<keyword evidence="10" id="KW-1185">Reference proteome</keyword>
<evidence type="ECO:0000256" key="7">
    <source>
        <dbReference type="ARBA" id="ARBA00023136"/>
    </source>
</evidence>
<dbReference type="GO" id="GO:0005886">
    <property type="term" value="C:plasma membrane"/>
    <property type="evidence" value="ECO:0007669"/>
    <property type="project" value="UniProtKB-SubCell"/>
</dbReference>
<dbReference type="Pfam" id="PF01594">
    <property type="entry name" value="AI-2E_transport"/>
    <property type="match status" value="1"/>
</dbReference>
<keyword evidence="6 8" id="KW-1133">Transmembrane helix</keyword>
<evidence type="ECO:0000256" key="8">
    <source>
        <dbReference type="SAM" id="Phobius"/>
    </source>
</evidence>
<dbReference type="AlphaFoldDB" id="A0A7L9RU80"/>
<feature type="transmembrane region" description="Helical" evidence="8">
    <location>
        <begin position="57"/>
        <end position="79"/>
    </location>
</feature>
<dbReference type="GO" id="GO:0055085">
    <property type="term" value="P:transmembrane transport"/>
    <property type="evidence" value="ECO:0007669"/>
    <property type="project" value="TreeGrafter"/>
</dbReference>
<sequence>MLNRFIFPVVVVLGFGFLYSFSSITMPFLIAGGIAYVFQPVVGYLERIKLPRWLGALWVTLAMFAIVVIFFVYTAPILYAQLTKLIKQVPGYISNLQTVIQQMMVVLNDQVPAEYSMQIQEGVQAISRDLVSWLLGKTQSAFEGGLTIIHYVTLILIVPVLTFYLMKDWQKLLDTVRHYIPPQNKKVFIQQTQKIDQTLASFARGQALVCLILMGYYSLALHILGLDFGGLIGSLAGLFAFIPYVGAILGFATSGAIAVLQTSSWMFGEGGSLALFGAVTIVFAFGQFLEGVVLSPNIVGKSIRLHPLWIMFALFLGGYLFGFAGILVATPVAGAIGVVVRYALQQYRNKMHSLYHEHAKQRRSYGSKP</sequence>
<feature type="transmembrane region" description="Helical" evidence="8">
    <location>
        <begin position="28"/>
        <end position="45"/>
    </location>
</feature>
<comment type="subcellular location">
    <subcellularLocation>
        <location evidence="1">Cell membrane</location>
        <topology evidence="1">Multi-pass membrane protein</topology>
    </subcellularLocation>
</comment>
<feature type="transmembrane region" description="Helical" evidence="8">
    <location>
        <begin position="309"/>
        <end position="342"/>
    </location>
</feature>
<evidence type="ECO:0000256" key="1">
    <source>
        <dbReference type="ARBA" id="ARBA00004651"/>
    </source>
</evidence>
<dbReference type="Proteomes" id="UP000594001">
    <property type="component" value="Chromosome"/>
</dbReference>
<feature type="transmembrane region" description="Helical" evidence="8">
    <location>
        <begin position="207"/>
        <end position="225"/>
    </location>
</feature>